<dbReference type="InterPro" id="IPR000504">
    <property type="entry name" value="RRM_dom"/>
</dbReference>
<gene>
    <name evidence="3" type="ORF">SI8410_06009449</name>
</gene>
<dbReference type="AlphaFoldDB" id="A0A7I8KNZ6"/>
<evidence type="ECO:0000259" key="2">
    <source>
        <dbReference type="PROSITE" id="PS50102"/>
    </source>
</evidence>
<organism evidence="3 4">
    <name type="scientific">Spirodela intermedia</name>
    <name type="common">Intermediate duckweed</name>
    <dbReference type="NCBI Taxonomy" id="51605"/>
    <lineage>
        <taxon>Eukaryota</taxon>
        <taxon>Viridiplantae</taxon>
        <taxon>Streptophyta</taxon>
        <taxon>Embryophyta</taxon>
        <taxon>Tracheophyta</taxon>
        <taxon>Spermatophyta</taxon>
        <taxon>Magnoliopsida</taxon>
        <taxon>Liliopsida</taxon>
        <taxon>Araceae</taxon>
        <taxon>Lemnoideae</taxon>
        <taxon>Spirodela</taxon>
    </lineage>
</organism>
<dbReference type="InterPro" id="IPR035979">
    <property type="entry name" value="RBD_domain_sf"/>
</dbReference>
<dbReference type="OrthoDB" id="1913496at2759"/>
<dbReference type="EMBL" id="LR746269">
    <property type="protein sequence ID" value="CAA7398784.1"/>
    <property type="molecule type" value="Genomic_DNA"/>
</dbReference>
<dbReference type="PANTHER" id="PTHR36309:SF1">
    <property type="entry name" value="RNA-BINDING (RRM_RBD_RNP MOTIFS) FAMILY PROTEIN"/>
    <property type="match status" value="1"/>
</dbReference>
<keyword evidence="4" id="KW-1185">Reference proteome</keyword>
<dbReference type="GO" id="GO:0003723">
    <property type="term" value="F:RNA binding"/>
    <property type="evidence" value="ECO:0007669"/>
    <property type="project" value="UniProtKB-UniRule"/>
</dbReference>
<dbReference type="InterPro" id="IPR012677">
    <property type="entry name" value="Nucleotide-bd_a/b_plait_sf"/>
</dbReference>
<protein>
    <recommendedName>
        <fullName evidence="2">RRM domain-containing protein</fullName>
    </recommendedName>
</protein>
<dbReference type="SUPFAM" id="SSF54928">
    <property type="entry name" value="RNA-binding domain, RBD"/>
    <property type="match status" value="1"/>
</dbReference>
<evidence type="ECO:0000313" key="3">
    <source>
        <dbReference type="EMBL" id="CAA7398784.1"/>
    </source>
</evidence>
<proteinExistence type="predicted"/>
<dbReference type="InterPro" id="IPR053316">
    <property type="entry name" value="Epigenetic_reg_gene_expr"/>
</dbReference>
<name>A0A7I8KNZ6_SPIIN</name>
<dbReference type="PANTHER" id="PTHR36309">
    <property type="entry name" value="RNA-BINDING (RRM/RBD/RNP MOTIFS) FAMILY PROTEIN"/>
    <property type="match status" value="1"/>
</dbReference>
<dbReference type="Proteomes" id="UP000663760">
    <property type="component" value="Chromosome 6"/>
</dbReference>
<accession>A0A7I8KNZ6</accession>
<dbReference type="PROSITE" id="PS50102">
    <property type="entry name" value="RRM"/>
    <property type="match status" value="1"/>
</dbReference>
<dbReference type="CDD" id="cd00590">
    <property type="entry name" value="RRM_SF"/>
    <property type="match status" value="1"/>
</dbReference>
<reference evidence="3" key="1">
    <citation type="submission" date="2020-02" db="EMBL/GenBank/DDBJ databases">
        <authorList>
            <person name="Scholz U."/>
            <person name="Mascher M."/>
            <person name="Fiebig A."/>
        </authorList>
    </citation>
    <scope>NUCLEOTIDE SEQUENCE</scope>
</reference>
<evidence type="ECO:0000256" key="1">
    <source>
        <dbReference type="PROSITE-ProRule" id="PRU00176"/>
    </source>
</evidence>
<feature type="domain" description="RRM" evidence="2">
    <location>
        <begin position="21"/>
        <end position="104"/>
    </location>
</feature>
<sequence length="208" mass="23908">MGSGEEGDRKAYKEFMEKVKRTVFIDYLSPMVTVPILKTAIGQFGNVLGVHLIPNWLEQGEVPQCALVEMESETQARCVVSEMSALPFMISGMPRPVRAQLAREEMFCDRPRNPDRRRMKAHWVDPSDAEQFEAGQRMKQLVSKHDMESGGLLQYQLEEEEKLAEQQQEVLKQNYEKHEIIEGIVQDGSLARLAERYKMKISDYQSVV</sequence>
<evidence type="ECO:0000313" key="4">
    <source>
        <dbReference type="Proteomes" id="UP000663760"/>
    </source>
</evidence>
<keyword evidence="1" id="KW-0694">RNA-binding</keyword>
<dbReference type="Gene3D" id="3.30.70.330">
    <property type="match status" value="1"/>
</dbReference>